<proteinExistence type="predicted"/>
<protein>
    <recommendedName>
        <fullName evidence="3">Apea-like HEPN domain-containing protein</fullName>
    </recommendedName>
</protein>
<dbReference type="RefSeq" id="WP_136082576.1">
    <property type="nucleotide sequence ID" value="NZ_CAAHFG010000004.1"/>
</dbReference>
<keyword evidence="2" id="KW-1185">Reference proteome</keyword>
<evidence type="ECO:0000313" key="2">
    <source>
        <dbReference type="Proteomes" id="UP000366872"/>
    </source>
</evidence>
<dbReference type="EMBL" id="CAAHFG010000004">
    <property type="protein sequence ID" value="VGO17075.1"/>
    <property type="molecule type" value="Genomic_DNA"/>
</dbReference>
<accession>A0A6C2UAN5</accession>
<name>A0A6C2UAN5_PONDE</name>
<evidence type="ECO:0008006" key="3">
    <source>
        <dbReference type="Google" id="ProtNLM"/>
    </source>
</evidence>
<reference evidence="1 2" key="1">
    <citation type="submission" date="2019-04" db="EMBL/GenBank/DDBJ databases">
        <authorList>
            <person name="Van Vliet M D."/>
        </authorList>
    </citation>
    <scope>NUCLEOTIDE SEQUENCE [LARGE SCALE GENOMIC DNA]</scope>
    <source>
        <strain evidence="1 2">F1</strain>
    </source>
</reference>
<organism evidence="1 2">
    <name type="scientific">Pontiella desulfatans</name>
    <dbReference type="NCBI Taxonomy" id="2750659"/>
    <lineage>
        <taxon>Bacteria</taxon>
        <taxon>Pseudomonadati</taxon>
        <taxon>Kiritimatiellota</taxon>
        <taxon>Kiritimatiellia</taxon>
        <taxon>Kiritimatiellales</taxon>
        <taxon>Pontiellaceae</taxon>
        <taxon>Pontiella</taxon>
    </lineage>
</organism>
<gene>
    <name evidence="1" type="ORF">PDESU_05670</name>
</gene>
<evidence type="ECO:0000313" key="1">
    <source>
        <dbReference type="EMBL" id="VGO17075.1"/>
    </source>
</evidence>
<sequence>MRFRNLRKWENPNQCEGLLFFAQRMEELLFDYSLDSYKPPALNSLFLCKEALSLIEDIENRIIDPENLVPVLEELDWSLKNDRVAKSLLDAEPEKYILLDEATQLKDKKIRLEVLARTLGVQRYVDRCSELLALAIQEKSKIEISKLSTLLTTTLLNCGLSKQYLYTKTLDYFYIGSTPKITGNDNIKEFLESIYPIGHEFEVYFTCSRLIAEVRDSISAFNVIILDELPEDLHEISDQQGFKKSDDEVYVEVSEIQCADVFTARELAERRLDQLRDLFTLFNHKNQISWNEKALIKQCCVEGPKCVLPPKSAMEKGFDMKPEMASRELNRLIKQVSLSDSSLEKFNRVVDFHGIGVTNDVPENQLLNIWIAIETLLPTHSGGSKINVINDLMRPFLSVNYISRLVERFAADLLLWNKFKTRFVLRKIPDSKGMTVYQKVLRLLALNENDAVLQELYGSLRDFHLLRFRAFQLSEMLRDLEKIRAHIEQHRKKIAWQVRRIYRTRNLIVHSGKKPKYILSLIENGHDYLDQTLFEVIKMSTGSYCVETFDQAFELARLKYSIYWKNLNSIESFSSDNIDFLLRESWGLERLSNSRSADKATDETQC</sequence>
<dbReference type="Proteomes" id="UP000366872">
    <property type="component" value="Unassembled WGS sequence"/>
</dbReference>
<dbReference type="AlphaFoldDB" id="A0A6C2UAN5"/>